<organism evidence="1">
    <name type="scientific">bioreactor metagenome</name>
    <dbReference type="NCBI Taxonomy" id="1076179"/>
    <lineage>
        <taxon>unclassified sequences</taxon>
        <taxon>metagenomes</taxon>
        <taxon>ecological metagenomes</taxon>
    </lineage>
</organism>
<sequence length="53" mass="5359">MIPGLGPGGLLPVEFLGQPLELSLGGLEFCLGEVQVGRGLGNCVRVVLQGLGV</sequence>
<comment type="caution">
    <text evidence="1">The sequence shown here is derived from an EMBL/GenBank/DDBJ whole genome shotgun (WGS) entry which is preliminary data.</text>
</comment>
<gene>
    <name evidence="1" type="ORF">SDC9_193813</name>
</gene>
<protein>
    <submittedName>
        <fullName evidence="1">Uncharacterized protein</fullName>
    </submittedName>
</protein>
<dbReference type="EMBL" id="VSSQ01106725">
    <property type="protein sequence ID" value="MPN46230.1"/>
    <property type="molecule type" value="Genomic_DNA"/>
</dbReference>
<proteinExistence type="predicted"/>
<reference evidence="1" key="1">
    <citation type="submission" date="2019-08" db="EMBL/GenBank/DDBJ databases">
        <authorList>
            <person name="Kucharzyk K."/>
            <person name="Murdoch R.W."/>
            <person name="Higgins S."/>
            <person name="Loffler F."/>
        </authorList>
    </citation>
    <scope>NUCLEOTIDE SEQUENCE</scope>
</reference>
<name>A0A645I544_9ZZZZ</name>
<dbReference type="AlphaFoldDB" id="A0A645I544"/>
<evidence type="ECO:0000313" key="1">
    <source>
        <dbReference type="EMBL" id="MPN46230.1"/>
    </source>
</evidence>
<accession>A0A645I544</accession>